<protein>
    <recommendedName>
        <fullName evidence="3">WxL domain-containing protein</fullName>
    </recommendedName>
</protein>
<evidence type="ECO:0008006" key="3">
    <source>
        <dbReference type="Google" id="ProtNLM"/>
    </source>
</evidence>
<evidence type="ECO:0000313" key="2">
    <source>
        <dbReference type="EMBL" id="HED31403.1"/>
    </source>
</evidence>
<organism evidence="2">
    <name type="scientific">Prosthecochloris aestuarii</name>
    <dbReference type="NCBI Taxonomy" id="1102"/>
    <lineage>
        <taxon>Bacteria</taxon>
        <taxon>Pseudomonadati</taxon>
        <taxon>Chlorobiota</taxon>
        <taxon>Chlorobiia</taxon>
        <taxon>Chlorobiales</taxon>
        <taxon>Chlorobiaceae</taxon>
        <taxon>Prosthecochloris</taxon>
    </lineage>
</organism>
<dbReference type="AlphaFoldDB" id="A0A831WPB7"/>
<sequence length="228" mass="23988">MKNTLKKTIATALFAAAMVFTNGNAFAVVVDNGNGASQGSKSFSRVKQEGKTDVKVTVPDFLVLHYFNNVSLNFGNAAGVGTAKDEGTFAFDVDWNGDTKNSNNKFSDVENPEGVSSDYKKVQINLPGMWAVRGLSPSGKANISIAIENADMTRTSQATGVADSKITMSKATVSSEANIDGNGTASMDVPLHIAKNTVGNVGFELDFSKTTLSGEHQGGKYTITATTI</sequence>
<reference evidence="2" key="1">
    <citation type="journal article" date="2020" name="mSystems">
        <title>Genome- and Community-Level Interaction Insights into Carbon Utilization and Element Cycling Functions of Hydrothermarchaeota in Hydrothermal Sediment.</title>
        <authorList>
            <person name="Zhou Z."/>
            <person name="Liu Y."/>
            <person name="Xu W."/>
            <person name="Pan J."/>
            <person name="Luo Z.H."/>
            <person name="Li M."/>
        </authorList>
    </citation>
    <scope>NUCLEOTIDE SEQUENCE [LARGE SCALE GENOMIC DNA]</scope>
    <source>
        <strain evidence="2">SpSt-1181</strain>
    </source>
</reference>
<dbReference type="Proteomes" id="UP000886335">
    <property type="component" value="Unassembled WGS sequence"/>
</dbReference>
<evidence type="ECO:0000256" key="1">
    <source>
        <dbReference type="SAM" id="SignalP"/>
    </source>
</evidence>
<accession>A0A831WPB7</accession>
<proteinExistence type="predicted"/>
<feature type="signal peptide" evidence="1">
    <location>
        <begin position="1"/>
        <end position="27"/>
    </location>
</feature>
<feature type="chain" id="PRO_5032557506" description="WxL domain-containing protein" evidence="1">
    <location>
        <begin position="28"/>
        <end position="228"/>
    </location>
</feature>
<name>A0A831WPB7_PROAE</name>
<gene>
    <name evidence="2" type="ORF">ENN50_06950</name>
</gene>
<keyword evidence="1" id="KW-0732">Signal</keyword>
<comment type="caution">
    <text evidence="2">The sequence shown here is derived from an EMBL/GenBank/DDBJ whole genome shotgun (WGS) entry which is preliminary data.</text>
</comment>
<dbReference type="EMBL" id="DSBW01000153">
    <property type="protein sequence ID" value="HED31403.1"/>
    <property type="molecule type" value="Genomic_DNA"/>
</dbReference>